<keyword evidence="6" id="KW-1185">Reference proteome</keyword>
<dbReference type="PANTHER" id="PTHR43132:SF2">
    <property type="entry name" value="ARSENICAL RESISTANCE OPERON REPRESSOR ARSR-RELATED"/>
    <property type="match status" value="1"/>
</dbReference>
<dbReference type="PROSITE" id="PS50987">
    <property type="entry name" value="HTH_ARSR_2"/>
    <property type="match status" value="1"/>
</dbReference>
<keyword evidence="3" id="KW-0804">Transcription</keyword>
<dbReference type="RefSeq" id="WP_128906801.1">
    <property type="nucleotide sequence ID" value="NZ_FXTD01000024.1"/>
</dbReference>
<dbReference type="InterPro" id="IPR001845">
    <property type="entry name" value="HTH_ArsR_DNA-bd_dom"/>
</dbReference>
<evidence type="ECO:0000313" key="5">
    <source>
        <dbReference type="EMBL" id="SMO92428.1"/>
    </source>
</evidence>
<dbReference type="InterPro" id="IPR036388">
    <property type="entry name" value="WH-like_DNA-bd_sf"/>
</dbReference>
<dbReference type="SMART" id="SM00418">
    <property type="entry name" value="HTH_ARSR"/>
    <property type="match status" value="1"/>
</dbReference>
<dbReference type="InterPro" id="IPR000835">
    <property type="entry name" value="HTH_MarR-typ"/>
</dbReference>
<dbReference type="InterPro" id="IPR051011">
    <property type="entry name" value="Metal_resp_trans_reg"/>
</dbReference>
<evidence type="ECO:0000256" key="2">
    <source>
        <dbReference type="ARBA" id="ARBA00023125"/>
    </source>
</evidence>
<dbReference type="GeneID" id="301689394"/>
<feature type="domain" description="HTH arsR-type" evidence="4">
    <location>
        <begin position="18"/>
        <end position="109"/>
    </location>
</feature>
<evidence type="ECO:0000256" key="1">
    <source>
        <dbReference type="ARBA" id="ARBA00023015"/>
    </source>
</evidence>
<gene>
    <name evidence="5" type="ORF">SAMN06264867_1243</name>
</gene>
<dbReference type="AlphaFoldDB" id="A0A521F8E0"/>
<sequence length="109" mass="11810">MPDSSSDPLPGTDLDALIDDATTTADVKALSAFGYETRYRLVRLLVDADGAVRFDEITPYVSISDSAVSHALTLLCDAGLVKKQKDGRSRSYSTTERAEALVEALDRTR</sequence>
<dbReference type="CDD" id="cd00090">
    <property type="entry name" value="HTH_ARSR"/>
    <property type="match status" value="1"/>
</dbReference>
<evidence type="ECO:0000313" key="6">
    <source>
        <dbReference type="Proteomes" id="UP000319712"/>
    </source>
</evidence>
<organism evidence="5 6">
    <name type="scientific">Halorubrum cibi</name>
    <dbReference type="NCBI Taxonomy" id="413815"/>
    <lineage>
        <taxon>Archaea</taxon>
        <taxon>Methanobacteriati</taxon>
        <taxon>Methanobacteriota</taxon>
        <taxon>Stenosarchaea group</taxon>
        <taxon>Halobacteria</taxon>
        <taxon>Halobacteriales</taxon>
        <taxon>Haloferacaceae</taxon>
        <taxon>Halorubrum</taxon>
    </lineage>
</organism>
<dbReference type="Proteomes" id="UP000319712">
    <property type="component" value="Unassembled WGS sequence"/>
</dbReference>
<accession>A0A521F8E0</accession>
<dbReference type="Pfam" id="PF13463">
    <property type="entry name" value="HTH_27"/>
    <property type="match status" value="1"/>
</dbReference>
<dbReference type="Gene3D" id="1.10.10.10">
    <property type="entry name" value="Winged helix-like DNA-binding domain superfamily/Winged helix DNA-binding domain"/>
    <property type="match status" value="1"/>
</dbReference>
<keyword evidence="1" id="KW-0805">Transcription regulation</keyword>
<keyword evidence="2 5" id="KW-0238">DNA-binding</keyword>
<dbReference type="PANTHER" id="PTHR43132">
    <property type="entry name" value="ARSENICAL RESISTANCE OPERON REPRESSOR ARSR-RELATED"/>
    <property type="match status" value="1"/>
</dbReference>
<dbReference type="OrthoDB" id="324627at2157"/>
<evidence type="ECO:0000256" key="3">
    <source>
        <dbReference type="ARBA" id="ARBA00023163"/>
    </source>
</evidence>
<dbReference type="PRINTS" id="PR00778">
    <property type="entry name" value="HTHARSR"/>
</dbReference>
<dbReference type="SUPFAM" id="SSF46785">
    <property type="entry name" value="Winged helix' DNA-binding domain"/>
    <property type="match status" value="1"/>
</dbReference>
<reference evidence="5 6" key="1">
    <citation type="submission" date="2017-05" db="EMBL/GenBank/DDBJ databases">
        <authorList>
            <person name="Varghese N."/>
            <person name="Submissions S."/>
        </authorList>
    </citation>
    <scope>NUCLEOTIDE SEQUENCE [LARGE SCALE GENOMIC DNA]</scope>
    <source>
        <strain evidence="5 6">DSM 19504</strain>
    </source>
</reference>
<name>A0A521F8E0_9EURY</name>
<evidence type="ECO:0000259" key="4">
    <source>
        <dbReference type="PROSITE" id="PS50987"/>
    </source>
</evidence>
<protein>
    <submittedName>
        <fullName evidence="5">Winged helix DNA-binding domain-containing protein</fullName>
    </submittedName>
</protein>
<dbReference type="GO" id="GO:0003677">
    <property type="term" value="F:DNA binding"/>
    <property type="evidence" value="ECO:0007669"/>
    <property type="project" value="UniProtKB-KW"/>
</dbReference>
<proteinExistence type="predicted"/>
<dbReference type="InterPro" id="IPR011991">
    <property type="entry name" value="ArsR-like_HTH"/>
</dbReference>
<dbReference type="EMBL" id="FXTD01000024">
    <property type="protein sequence ID" value="SMO92428.1"/>
    <property type="molecule type" value="Genomic_DNA"/>
</dbReference>
<dbReference type="GO" id="GO:0003700">
    <property type="term" value="F:DNA-binding transcription factor activity"/>
    <property type="evidence" value="ECO:0007669"/>
    <property type="project" value="InterPro"/>
</dbReference>
<dbReference type="InterPro" id="IPR036390">
    <property type="entry name" value="WH_DNA-bd_sf"/>
</dbReference>